<organism evidence="1">
    <name type="scientific">Rhizophagus irregularis (strain DAOM 181602 / DAOM 197198 / MUCL 43194)</name>
    <name type="common">Arbuscular mycorrhizal fungus</name>
    <name type="synonym">Glomus intraradices</name>
    <dbReference type="NCBI Taxonomy" id="747089"/>
    <lineage>
        <taxon>Eukaryota</taxon>
        <taxon>Fungi</taxon>
        <taxon>Fungi incertae sedis</taxon>
        <taxon>Mucoromycota</taxon>
        <taxon>Glomeromycotina</taxon>
        <taxon>Glomeromycetes</taxon>
        <taxon>Glomerales</taxon>
        <taxon>Glomeraceae</taxon>
        <taxon>Rhizophagus</taxon>
    </lineage>
</organism>
<protein>
    <submittedName>
        <fullName evidence="1">Uncharacterized protein</fullName>
    </submittedName>
</protein>
<name>U9TEJ4_RHIID</name>
<sequence length="62" mass="7194">MHAFNSQDIYLKSLSSHIYSEYFKGYSDACIMCELIHLCVKICLSHRITNEHVSSDKVEILE</sequence>
<accession>U9TEJ4</accession>
<reference evidence="1" key="1">
    <citation type="submission" date="2013-07" db="EMBL/GenBank/DDBJ databases">
        <title>The genome of an arbuscular mycorrhizal fungus provides insights into the evolution of the oldest plant symbiosis.</title>
        <authorList>
            <consortium name="DOE Joint Genome Institute"/>
            <person name="Tisserant E."/>
            <person name="Malbreil M."/>
            <person name="Kuo A."/>
            <person name="Kohler A."/>
            <person name="Symeonidi A."/>
            <person name="Balestrini R."/>
            <person name="Charron P."/>
            <person name="Duensing N."/>
            <person name="Frei-dit-Frey N."/>
            <person name="Gianinazzi-Pearson V."/>
            <person name="Gilbert B."/>
            <person name="Handa Y."/>
            <person name="Hijri M."/>
            <person name="Kaul R."/>
            <person name="Kawaguchi M."/>
            <person name="Krajinski F."/>
            <person name="Lammers P."/>
            <person name="Lapierre D."/>
            <person name="Masclaux F.G."/>
            <person name="Murat C."/>
            <person name="Morin E."/>
            <person name="Ndikumana S."/>
            <person name="Pagni M."/>
            <person name="Petitpierre D."/>
            <person name="Requena N."/>
            <person name="Rosikiewicz P."/>
            <person name="Riley R."/>
            <person name="Saito K."/>
            <person name="San Clemente H."/>
            <person name="Shapiro H."/>
            <person name="van Tuinen D."/>
            <person name="Becard G."/>
            <person name="Bonfante P."/>
            <person name="Paszkowski U."/>
            <person name="Shachar-Hill Y."/>
            <person name="Young J.P."/>
            <person name="Sanders I.R."/>
            <person name="Henrissat B."/>
            <person name="Rensing S.A."/>
            <person name="Grigoriev I.V."/>
            <person name="Corradi N."/>
            <person name="Roux C."/>
            <person name="Martin F."/>
        </authorList>
    </citation>
    <scope>NUCLEOTIDE SEQUENCE</scope>
    <source>
        <strain evidence="1">DAOM 197198</strain>
    </source>
</reference>
<dbReference type="AlphaFoldDB" id="U9TEJ4"/>
<proteinExistence type="predicted"/>
<evidence type="ECO:0000313" key="1">
    <source>
        <dbReference type="EMBL" id="ESA06559.1"/>
    </source>
</evidence>
<dbReference type="EMBL" id="KI291469">
    <property type="protein sequence ID" value="ESA06559.1"/>
    <property type="molecule type" value="Genomic_DNA"/>
</dbReference>
<dbReference type="HOGENOM" id="CLU_2905305_0_0_1"/>
<gene>
    <name evidence="1" type="ORF">GLOINDRAFT_34030</name>
</gene>